<organism evidence="1 2">
    <name type="scientific">Spiromyces aspiralis</name>
    <dbReference type="NCBI Taxonomy" id="68401"/>
    <lineage>
        <taxon>Eukaryota</taxon>
        <taxon>Fungi</taxon>
        <taxon>Fungi incertae sedis</taxon>
        <taxon>Zoopagomycota</taxon>
        <taxon>Kickxellomycotina</taxon>
        <taxon>Kickxellomycetes</taxon>
        <taxon>Kickxellales</taxon>
        <taxon>Kickxellaceae</taxon>
        <taxon>Spiromyces</taxon>
    </lineage>
</organism>
<dbReference type="Proteomes" id="UP001145114">
    <property type="component" value="Unassembled WGS sequence"/>
</dbReference>
<keyword evidence="2" id="KW-1185">Reference proteome</keyword>
<protein>
    <submittedName>
        <fullName evidence="1">Uncharacterized protein</fullName>
    </submittedName>
</protein>
<name>A0ACC1HXM1_9FUNG</name>
<evidence type="ECO:0000313" key="2">
    <source>
        <dbReference type="Proteomes" id="UP001145114"/>
    </source>
</evidence>
<dbReference type="EMBL" id="JAMZIH010000054">
    <property type="protein sequence ID" value="KAJ1680080.1"/>
    <property type="molecule type" value="Genomic_DNA"/>
</dbReference>
<gene>
    <name evidence="1" type="ORF">EV182_000723</name>
</gene>
<sequence>MSLDAAIYSAQRTIASFPLPVYVKFVTVVIAEFIFNILYIISGGPSDAENRANSGIGYPTAKALAKAGYHVIMACRNEDDTRDKIAKLELETGLCGSFEFMRLDLSSFHSIDAFTEAFRAKRLPIHIFVANAGIMLIPTYETTVNNIETHFGVNHIGHFRLIMGLLDIIKASEPARIILVGSITSYLTTKIDYDYILNKDAYIPIYSYANSKLANAMFANALARRLKGTKVTVNSLHPGAVATELYRYIPGQYAVKQSHKVLYLPSNEGAATSIYLALSPEVEGMSGQFWSRESLKTHHNFATRVEEQEKLWKFTESLMADSEKGLR</sequence>
<accession>A0ACC1HXM1</accession>
<reference evidence="1" key="1">
    <citation type="submission" date="2022-06" db="EMBL/GenBank/DDBJ databases">
        <title>Phylogenomic reconstructions and comparative analyses of Kickxellomycotina fungi.</title>
        <authorList>
            <person name="Reynolds N.K."/>
            <person name="Stajich J.E."/>
            <person name="Barry K."/>
            <person name="Grigoriev I.V."/>
            <person name="Crous P."/>
            <person name="Smith M.E."/>
        </authorList>
    </citation>
    <scope>NUCLEOTIDE SEQUENCE</scope>
    <source>
        <strain evidence="1">RSA 2271</strain>
    </source>
</reference>
<proteinExistence type="predicted"/>
<comment type="caution">
    <text evidence="1">The sequence shown here is derived from an EMBL/GenBank/DDBJ whole genome shotgun (WGS) entry which is preliminary data.</text>
</comment>
<evidence type="ECO:0000313" key="1">
    <source>
        <dbReference type="EMBL" id="KAJ1680080.1"/>
    </source>
</evidence>